<organism evidence="2 3">
    <name type="scientific">Colletotrichum destructivum</name>
    <dbReference type="NCBI Taxonomy" id="34406"/>
    <lineage>
        <taxon>Eukaryota</taxon>
        <taxon>Fungi</taxon>
        <taxon>Dikarya</taxon>
        <taxon>Ascomycota</taxon>
        <taxon>Pezizomycotina</taxon>
        <taxon>Sordariomycetes</taxon>
        <taxon>Hypocreomycetidae</taxon>
        <taxon>Glomerellales</taxon>
        <taxon>Glomerellaceae</taxon>
        <taxon>Colletotrichum</taxon>
        <taxon>Colletotrichum destructivum species complex</taxon>
    </lineage>
</organism>
<dbReference type="Proteomes" id="UP001322277">
    <property type="component" value="Chromosome 1"/>
</dbReference>
<dbReference type="KEGG" id="cdet:87938421"/>
<evidence type="ECO:0000313" key="3">
    <source>
        <dbReference type="Proteomes" id="UP001322277"/>
    </source>
</evidence>
<evidence type="ECO:0000256" key="1">
    <source>
        <dbReference type="SAM" id="MobiDB-lite"/>
    </source>
</evidence>
<sequence>MARHRQSMEDDQYPSKKCFATAMRPVTMVALHTHCGDNSNHRLIYKPPSFWCHPSLPDPCDCYEKSLPALGKYKFAVAHTDCHSLSYLSYPSSFKTIKPIVILLAHFSHRLRAVTLLKGRLTAMSGRCYKSSRITPWVNKITAIVEVVASWFKTSGASRPSLCQFQSILILAIVPPFKEVTKRFKATDKSTKDVSQQESPWWELSGPAPPGLTPKALNRNCH</sequence>
<gene>
    <name evidence="2" type="ORF">CDEST_01918</name>
</gene>
<dbReference type="EMBL" id="CP137305">
    <property type="protein sequence ID" value="WQF76904.1"/>
    <property type="molecule type" value="Genomic_DNA"/>
</dbReference>
<protein>
    <submittedName>
        <fullName evidence="2">Uncharacterized protein</fullName>
    </submittedName>
</protein>
<dbReference type="RefSeq" id="XP_062774128.1">
    <property type="nucleotide sequence ID" value="XM_062918077.1"/>
</dbReference>
<proteinExistence type="predicted"/>
<name>A0AAX4I100_9PEZI</name>
<dbReference type="GeneID" id="87938421"/>
<keyword evidence="3" id="KW-1185">Reference proteome</keyword>
<dbReference type="AlphaFoldDB" id="A0AAX4I100"/>
<evidence type="ECO:0000313" key="2">
    <source>
        <dbReference type="EMBL" id="WQF76904.1"/>
    </source>
</evidence>
<reference evidence="3" key="1">
    <citation type="journal article" date="2023" name="bioRxiv">
        <title>Complete genome of the Medicago anthracnose fungus, Colletotrichum destructivum, reveals a mini-chromosome-like region within a core chromosome.</title>
        <authorList>
            <person name="Lapalu N."/>
            <person name="Simon A."/>
            <person name="Lu A."/>
            <person name="Plaumann P.-L."/>
            <person name="Amselem J."/>
            <person name="Pigne S."/>
            <person name="Auger A."/>
            <person name="Koch C."/>
            <person name="Dallery J.-F."/>
            <person name="O'Connell R.J."/>
        </authorList>
    </citation>
    <scope>NUCLEOTIDE SEQUENCE [LARGE SCALE GENOMIC DNA]</scope>
    <source>
        <strain evidence="3">CBS 520.97</strain>
    </source>
</reference>
<accession>A0AAX4I100</accession>
<feature type="region of interest" description="Disordered" evidence="1">
    <location>
        <begin position="188"/>
        <end position="222"/>
    </location>
</feature>